<dbReference type="Gene3D" id="1.10.10.10">
    <property type="entry name" value="Winged helix-like DNA-binding domain superfamily/Winged helix DNA-binding domain"/>
    <property type="match status" value="1"/>
</dbReference>
<accession>A0A0V8QC72</accession>
<dbReference type="InterPro" id="IPR036388">
    <property type="entry name" value="WH-like_DNA-bd_sf"/>
</dbReference>
<keyword evidence="4" id="KW-1185">Reference proteome</keyword>
<dbReference type="STRING" id="290052.ASU35_14500"/>
<dbReference type="Pfam" id="PF00126">
    <property type="entry name" value="HTH_1"/>
    <property type="match status" value="1"/>
</dbReference>
<dbReference type="Pfam" id="PF12804">
    <property type="entry name" value="NTP_transf_3"/>
    <property type="match status" value="1"/>
</dbReference>
<reference evidence="3 4" key="1">
    <citation type="submission" date="2015-11" db="EMBL/GenBank/DDBJ databases">
        <title>Butyribacter intestini gen. nov., sp. nov., a butyric acid-producing bacterium of the family Lachnospiraceae isolated from the human faeces.</title>
        <authorList>
            <person name="Zou Y."/>
            <person name="Xue W."/>
            <person name="Luo G."/>
            <person name="Lv M."/>
        </authorList>
    </citation>
    <scope>NUCLEOTIDE SEQUENCE [LARGE SCALE GENOMIC DNA]</scope>
    <source>
        <strain evidence="3 4">ACET-33324</strain>
    </source>
</reference>
<dbReference type="SUPFAM" id="SSF46785">
    <property type="entry name" value="Winged helix' DNA-binding domain"/>
    <property type="match status" value="1"/>
</dbReference>
<dbReference type="OrthoDB" id="285216at2"/>
<dbReference type="PANTHER" id="PTHR43777">
    <property type="entry name" value="MOLYBDENUM COFACTOR CYTIDYLYLTRANSFERASE"/>
    <property type="match status" value="1"/>
</dbReference>
<dbReference type="CDD" id="cd04182">
    <property type="entry name" value="GT_2_like_f"/>
    <property type="match status" value="1"/>
</dbReference>
<feature type="domain" description="HTH lysR-type" evidence="1">
    <location>
        <begin position="220"/>
        <end position="265"/>
    </location>
</feature>
<sequence>MNIAALIVAAGMSSHMSDFKPMMNIGSISAAQRIIATFHQAGVTKIVMVTGFNATMLERHLSGNGIIFLRNEQYETTQMFDSVKIGLEYLKDKCDRVLFTPVDVPLFTAHTVSKLMTPAAPLILPRCQGKGGHPVAISAELVPELLEDTGEMGLRGAMSRCSVELTFVDVEDPGTLKDADTPGDFTSLLEYHNAHLVRPEISVALAREVIFLDSKTATLLALVDETNSVKTACQRMQISYTSAWSLIRTLESQLSYPLLLRSQGGATGGTSVLSDRGKQLLKKFLDYQTELRNYAKLLYEKCFSDEFDVN</sequence>
<dbReference type="Gene3D" id="3.90.550.10">
    <property type="entry name" value="Spore Coat Polysaccharide Biosynthesis Protein SpsA, Chain A"/>
    <property type="match status" value="1"/>
</dbReference>
<dbReference type="SUPFAM" id="SSF53448">
    <property type="entry name" value="Nucleotide-diphospho-sugar transferases"/>
    <property type="match status" value="1"/>
</dbReference>
<dbReference type="AlphaFoldDB" id="A0A0V8QC72"/>
<feature type="domain" description="MobA-like NTP transferase" evidence="2">
    <location>
        <begin position="5"/>
        <end position="159"/>
    </location>
</feature>
<name>A0A0V8QC72_9FIRM</name>
<dbReference type="InterPro" id="IPR029044">
    <property type="entry name" value="Nucleotide-diphossugar_trans"/>
</dbReference>
<proteinExistence type="predicted"/>
<gene>
    <name evidence="3" type="ORF">ASU35_14500</name>
</gene>
<dbReference type="GO" id="GO:0003700">
    <property type="term" value="F:DNA-binding transcription factor activity"/>
    <property type="evidence" value="ECO:0007669"/>
    <property type="project" value="InterPro"/>
</dbReference>
<evidence type="ECO:0000259" key="2">
    <source>
        <dbReference type="Pfam" id="PF12804"/>
    </source>
</evidence>
<dbReference type="InterPro" id="IPR000847">
    <property type="entry name" value="LysR_HTH_N"/>
</dbReference>
<dbReference type="InterPro" id="IPR036390">
    <property type="entry name" value="WH_DNA-bd_sf"/>
</dbReference>
<dbReference type="InterPro" id="IPR025877">
    <property type="entry name" value="MobA-like_NTP_Trfase"/>
</dbReference>
<evidence type="ECO:0000259" key="1">
    <source>
        <dbReference type="Pfam" id="PF00126"/>
    </source>
</evidence>
<dbReference type="GO" id="GO:0016779">
    <property type="term" value="F:nucleotidyltransferase activity"/>
    <property type="evidence" value="ECO:0007669"/>
    <property type="project" value="UniProtKB-ARBA"/>
</dbReference>
<dbReference type="PANTHER" id="PTHR43777:SF1">
    <property type="entry name" value="MOLYBDENUM COFACTOR CYTIDYLYLTRANSFERASE"/>
    <property type="match status" value="1"/>
</dbReference>
<evidence type="ECO:0000313" key="3">
    <source>
        <dbReference type="EMBL" id="KSV57982.1"/>
    </source>
</evidence>
<evidence type="ECO:0000313" key="4">
    <source>
        <dbReference type="Proteomes" id="UP000054874"/>
    </source>
</evidence>
<dbReference type="EMBL" id="LNAM01000190">
    <property type="protein sequence ID" value="KSV57982.1"/>
    <property type="molecule type" value="Genomic_DNA"/>
</dbReference>
<dbReference type="RefSeq" id="WP_058353776.1">
    <property type="nucleotide sequence ID" value="NZ_CABMMD010000190.1"/>
</dbReference>
<organism evidence="3 4">
    <name type="scientific">Acetivibrio ethanolgignens</name>
    <dbReference type="NCBI Taxonomy" id="290052"/>
    <lineage>
        <taxon>Bacteria</taxon>
        <taxon>Bacillati</taxon>
        <taxon>Bacillota</taxon>
        <taxon>Clostridia</taxon>
        <taxon>Eubacteriales</taxon>
        <taxon>Oscillospiraceae</taxon>
        <taxon>Acetivibrio</taxon>
    </lineage>
</organism>
<dbReference type="Proteomes" id="UP000054874">
    <property type="component" value="Unassembled WGS sequence"/>
</dbReference>
<protein>
    <submittedName>
        <fullName evidence="3">MobA</fullName>
    </submittedName>
</protein>
<comment type="caution">
    <text evidence="3">The sequence shown here is derived from an EMBL/GenBank/DDBJ whole genome shotgun (WGS) entry which is preliminary data.</text>
</comment>